<dbReference type="Proteomes" id="UP000678393">
    <property type="component" value="Unassembled WGS sequence"/>
</dbReference>
<name>A0A8S4A344_9EUPU</name>
<evidence type="ECO:0000313" key="3">
    <source>
        <dbReference type="EMBL" id="CAG5134425.1"/>
    </source>
</evidence>
<sequence>SDDSLPPTPLPAHHRGLTERDALAVEAASRAMEEATRKMEHANRVSLDDGPPRKRLLTDNDRILPSSLHSAHFKITSRNDGRSEIDTSLVVSMEINGIMYQGVLFAQHPHRIGV</sequence>
<dbReference type="InterPro" id="IPR023334">
    <property type="entry name" value="REKLES_domain"/>
</dbReference>
<evidence type="ECO:0000259" key="2">
    <source>
        <dbReference type="PROSITE" id="PS51486"/>
    </source>
</evidence>
<reference evidence="3" key="1">
    <citation type="submission" date="2021-04" db="EMBL/GenBank/DDBJ databases">
        <authorList>
            <consortium name="Molecular Ecology Group"/>
        </authorList>
    </citation>
    <scope>NUCLEOTIDE SEQUENCE</scope>
</reference>
<feature type="compositionally biased region" description="Pro residues" evidence="1">
    <location>
        <begin position="1"/>
        <end position="10"/>
    </location>
</feature>
<feature type="region of interest" description="Disordered" evidence="1">
    <location>
        <begin position="1"/>
        <end position="20"/>
    </location>
</feature>
<gene>
    <name evidence="3" type="ORF">CUNI_LOCUS19983</name>
</gene>
<evidence type="ECO:0000256" key="1">
    <source>
        <dbReference type="SAM" id="MobiDB-lite"/>
    </source>
</evidence>
<dbReference type="AlphaFoldDB" id="A0A8S4A344"/>
<proteinExistence type="predicted"/>
<keyword evidence="4" id="KW-1185">Reference proteome</keyword>
<accession>A0A8S4A344</accession>
<feature type="region of interest" description="Disordered" evidence="1">
    <location>
        <begin position="36"/>
        <end position="58"/>
    </location>
</feature>
<dbReference type="PROSITE" id="PS51486">
    <property type="entry name" value="REKLES"/>
    <property type="match status" value="1"/>
</dbReference>
<dbReference type="EMBL" id="CAJHNH020007157">
    <property type="protein sequence ID" value="CAG5134425.1"/>
    <property type="molecule type" value="Genomic_DNA"/>
</dbReference>
<organism evidence="3 4">
    <name type="scientific">Candidula unifasciata</name>
    <dbReference type="NCBI Taxonomy" id="100452"/>
    <lineage>
        <taxon>Eukaryota</taxon>
        <taxon>Metazoa</taxon>
        <taxon>Spiralia</taxon>
        <taxon>Lophotrochozoa</taxon>
        <taxon>Mollusca</taxon>
        <taxon>Gastropoda</taxon>
        <taxon>Heterobranchia</taxon>
        <taxon>Euthyneura</taxon>
        <taxon>Panpulmonata</taxon>
        <taxon>Eupulmonata</taxon>
        <taxon>Stylommatophora</taxon>
        <taxon>Helicina</taxon>
        <taxon>Helicoidea</taxon>
        <taxon>Geomitridae</taxon>
        <taxon>Candidula</taxon>
    </lineage>
</organism>
<evidence type="ECO:0000313" key="4">
    <source>
        <dbReference type="Proteomes" id="UP000678393"/>
    </source>
</evidence>
<dbReference type="OrthoDB" id="10044343at2759"/>
<protein>
    <recommendedName>
        <fullName evidence="2">REKLES domain-containing protein</fullName>
    </recommendedName>
</protein>
<feature type="domain" description="REKLES" evidence="2">
    <location>
        <begin position="9"/>
        <end position="111"/>
    </location>
</feature>
<feature type="non-terminal residue" evidence="3">
    <location>
        <position position="1"/>
    </location>
</feature>
<comment type="caution">
    <text evidence="3">The sequence shown here is derived from an EMBL/GenBank/DDBJ whole genome shotgun (WGS) entry which is preliminary data.</text>
</comment>